<evidence type="ECO:0000259" key="1">
    <source>
        <dbReference type="Pfam" id="PF12222"/>
    </source>
</evidence>
<reference evidence="2 3" key="1">
    <citation type="submission" date="2018-02" db="EMBL/GenBank/DDBJ databases">
        <title>Genome sequence of the basidiomycete white-rot fungus Phlebia centrifuga.</title>
        <authorList>
            <person name="Granchi Z."/>
            <person name="Peng M."/>
            <person name="de Vries R.P."/>
            <person name="Hilden K."/>
            <person name="Makela M.R."/>
            <person name="Grigoriev I."/>
            <person name="Riley R."/>
        </authorList>
    </citation>
    <scope>NUCLEOTIDE SEQUENCE [LARGE SCALE GENOMIC DNA]</scope>
    <source>
        <strain evidence="2 3">FBCC195</strain>
    </source>
</reference>
<dbReference type="AlphaFoldDB" id="A0A2R6PNC5"/>
<protein>
    <recommendedName>
        <fullName evidence="1">Peptide N-acetyl-beta-D-glucosaminyl asparaginase amidase A N-terminal domain-containing protein</fullName>
    </recommendedName>
</protein>
<dbReference type="PANTHER" id="PTHR31104">
    <property type="entry name" value="PEPTIDE-N4-(N-ACETYL-BETA-GLUCOSAMINYL)ASPARAGINE AMIDASE A PROTEIN"/>
    <property type="match status" value="1"/>
</dbReference>
<evidence type="ECO:0000313" key="3">
    <source>
        <dbReference type="Proteomes" id="UP000186601"/>
    </source>
</evidence>
<gene>
    <name evidence="2" type="ORF">PHLCEN_2v4533</name>
</gene>
<proteinExistence type="predicted"/>
<name>A0A2R6PNC5_9APHY</name>
<dbReference type="EMBL" id="MLYV02000463">
    <property type="protein sequence ID" value="PSR94105.1"/>
    <property type="molecule type" value="Genomic_DNA"/>
</dbReference>
<comment type="caution">
    <text evidence="2">The sequence shown here is derived from an EMBL/GenBank/DDBJ whole genome shotgun (WGS) entry which is preliminary data.</text>
</comment>
<keyword evidence="3" id="KW-1185">Reference proteome</keyword>
<feature type="domain" description="Peptide N-acetyl-beta-D-glucosaminyl asparaginase amidase A N-terminal" evidence="1">
    <location>
        <begin position="1"/>
        <end position="129"/>
    </location>
</feature>
<dbReference type="InterPro" id="IPR021102">
    <property type="entry name" value="PNGase_A"/>
</dbReference>
<dbReference type="Pfam" id="PF25156">
    <property type="entry name" value="PNGase_A_C"/>
    <property type="match status" value="1"/>
</dbReference>
<dbReference type="Proteomes" id="UP000186601">
    <property type="component" value="Unassembled WGS sequence"/>
</dbReference>
<accession>A0A2R6PNC5</accession>
<dbReference type="STRING" id="98765.A0A2R6PNC5"/>
<dbReference type="OrthoDB" id="1612078at2759"/>
<dbReference type="InterPro" id="IPR056948">
    <property type="entry name" value="PNGaseA_N"/>
</dbReference>
<sequence length="205" mass="22328">MNVPNQYLSEIPDGLTFGYGPFREVRLSVDGLLAGSVFPYVVVFTGGIAPTLWRPITAYGALDLPTYYLDLTPFIPMLTDGKPHNISLDVVSAESDHSINQNWYVTANLQVLTNAKSSKRTTGNMVVYDVQPYAHTSTSGTVAKNGDLDFTVKANRDIHIASNLITGDGEKIQVVWSQSLSFTNVQTYSGNATIQVNIPGLHCLT</sequence>
<evidence type="ECO:0000313" key="2">
    <source>
        <dbReference type="EMBL" id="PSR94105.1"/>
    </source>
</evidence>
<dbReference type="Pfam" id="PF12222">
    <property type="entry name" value="PNGaseA"/>
    <property type="match status" value="1"/>
</dbReference>
<organism evidence="2 3">
    <name type="scientific">Hermanssonia centrifuga</name>
    <dbReference type="NCBI Taxonomy" id="98765"/>
    <lineage>
        <taxon>Eukaryota</taxon>
        <taxon>Fungi</taxon>
        <taxon>Dikarya</taxon>
        <taxon>Basidiomycota</taxon>
        <taxon>Agaricomycotina</taxon>
        <taxon>Agaricomycetes</taxon>
        <taxon>Polyporales</taxon>
        <taxon>Meruliaceae</taxon>
        <taxon>Hermanssonia</taxon>
    </lineage>
</organism>